<dbReference type="InterPro" id="IPR003462">
    <property type="entry name" value="ODC_Mu_crystall"/>
</dbReference>
<dbReference type="PANTHER" id="PTHR13812:SF19">
    <property type="entry name" value="KETIMINE REDUCTASE MU-CRYSTALLIN"/>
    <property type="match status" value="1"/>
</dbReference>
<dbReference type="SUPFAM" id="SSF51735">
    <property type="entry name" value="NAD(P)-binding Rossmann-fold domains"/>
    <property type="match status" value="1"/>
</dbReference>
<dbReference type="Pfam" id="PF02423">
    <property type="entry name" value="OCD_Mu_crystall"/>
    <property type="match status" value="1"/>
</dbReference>
<dbReference type="NCBIfam" id="NF005296">
    <property type="entry name" value="PRK06823.1"/>
    <property type="match status" value="1"/>
</dbReference>
<name>A0AB39VQW1_9GAMM</name>
<dbReference type="GO" id="GO:0005737">
    <property type="term" value="C:cytoplasm"/>
    <property type="evidence" value="ECO:0007669"/>
    <property type="project" value="TreeGrafter"/>
</dbReference>
<reference evidence="1" key="1">
    <citation type="submission" date="2024-07" db="EMBL/GenBank/DDBJ databases">
        <authorList>
            <person name="Biller S.J."/>
        </authorList>
    </citation>
    <scope>NUCLEOTIDE SEQUENCE</scope>
    <source>
        <strain evidence="1">WC2420</strain>
    </source>
</reference>
<dbReference type="InterPro" id="IPR023401">
    <property type="entry name" value="ODC_N"/>
</dbReference>
<sequence>MKIYDQMQIVGAIDMKIAAQRITEGFIAYSQGRVQVPPVQNFLFDQANGDCCIKSAWVAGSDSFTVKISTGFYDNPARGLPSNDGLMLVISALTGQPLVLLQDEGWLTCIRTALAGQIAAKALAPSLVTGIGIIGTGVQARMQLEQLQSLTCCRRVTVWGRNLAALDAYRDFATSLGFEVTTTQDCQQVAQNANLIVTATPSREALLQSEWIKPGTHITAVGADGGGKQELDAKLVARAEVIVVDSVKQCSEYGEISHALNQGLIKAEQLVELGLLLAGRAKGRENDRQITVADLTGVAVQDAQISAYAMQACAEALPGL</sequence>
<dbReference type="InterPro" id="IPR036291">
    <property type="entry name" value="NAD(P)-bd_dom_sf"/>
</dbReference>
<dbReference type="PIRSF" id="PIRSF001439">
    <property type="entry name" value="CryM"/>
    <property type="match status" value="1"/>
</dbReference>
<dbReference type="Gene3D" id="3.30.1780.10">
    <property type="entry name" value="ornithine cyclodeaminase, domain 1"/>
    <property type="match status" value="1"/>
</dbReference>
<dbReference type="Gene3D" id="3.40.50.720">
    <property type="entry name" value="NAD(P)-binding Rossmann-like Domain"/>
    <property type="match status" value="1"/>
</dbReference>
<accession>A0AB39VQW1</accession>
<dbReference type="RefSeq" id="WP_369789461.1">
    <property type="nucleotide sequence ID" value="NZ_CP165628.1"/>
</dbReference>
<gene>
    <name evidence="1" type="ORF">AB3G37_01140</name>
</gene>
<protein>
    <submittedName>
        <fullName evidence="1">Ornithine cyclodeaminase family protein</fullName>
    </submittedName>
</protein>
<dbReference type="PANTHER" id="PTHR13812">
    <property type="entry name" value="KETIMINE REDUCTASE MU-CRYSTALLIN"/>
    <property type="match status" value="1"/>
</dbReference>
<dbReference type="AlphaFoldDB" id="A0AB39VQW1"/>
<organism evidence="1">
    <name type="scientific">Rouxiella sp. WC2420</name>
    <dbReference type="NCBI Taxonomy" id="3234145"/>
    <lineage>
        <taxon>Bacteria</taxon>
        <taxon>Pseudomonadati</taxon>
        <taxon>Pseudomonadota</taxon>
        <taxon>Gammaproteobacteria</taxon>
        <taxon>Enterobacterales</taxon>
        <taxon>Yersiniaceae</taxon>
        <taxon>Rouxiella</taxon>
    </lineage>
</organism>
<dbReference type="EMBL" id="CP165628">
    <property type="protein sequence ID" value="XDU72765.1"/>
    <property type="molecule type" value="Genomic_DNA"/>
</dbReference>
<proteinExistence type="predicted"/>
<evidence type="ECO:0000313" key="1">
    <source>
        <dbReference type="EMBL" id="XDU72765.1"/>
    </source>
</evidence>